<evidence type="ECO:0000256" key="1">
    <source>
        <dbReference type="ARBA" id="ARBA00010515"/>
    </source>
</evidence>
<keyword evidence="5" id="KW-1185">Reference proteome</keyword>
<evidence type="ECO:0000256" key="2">
    <source>
        <dbReference type="ARBA" id="ARBA00022801"/>
    </source>
</evidence>
<sequence length="318" mass="33692">MMSDLPTLASADLDPALAGFLAQAAAQGNPPLEALPPPVARQMYRDLARALGLPPPEIGRVFHTAIAGPGGDLPLRVYTPSSAVQQRLLPVVLYVHGGGFVIGDLESHDSVCRTLCHHAEMLVVAVDYRLAPEHPFPAAPDDVEATLRWLLAHADSLGADPQRIAVVGDSAGAQLALVAARRVQANAVRALGLIYPVAQHPDEPSPSYQENGEGKFLTMGAMRWFIASYLGGQSPGHPDMALLQSNLAGLPATWLATMGHDPLRDEGHALALRAKAAGVAVTHQHYPGAIHACIHFSAVSPVGTQLLVDMAQWLRLQI</sequence>
<evidence type="ECO:0000259" key="3">
    <source>
        <dbReference type="Pfam" id="PF07859"/>
    </source>
</evidence>
<dbReference type="Pfam" id="PF07859">
    <property type="entry name" value="Abhydrolase_3"/>
    <property type="match status" value="1"/>
</dbReference>
<organism evidence="4 5">
    <name type="scientific">Rhodoferax ferrireducens</name>
    <dbReference type="NCBI Taxonomy" id="192843"/>
    <lineage>
        <taxon>Bacteria</taxon>
        <taxon>Pseudomonadati</taxon>
        <taxon>Pseudomonadota</taxon>
        <taxon>Betaproteobacteria</taxon>
        <taxon>Burkholderiales</taxon>
        <taxon>Comamonadaceae</taxon>
        <taxon>Rhodoferax</taxon>
    </lineage>
</organism>
<keyword evidence="2 4" id="KW-0378">Hydrolase</keyword>
<dbReference type="PROSITE" id="PS01173">
    <property type="entry name" value="LIPASE_GDXG_HIS"/>
    <property type="match status" value="1"/>
</dbReference>
<gene>
    <name evidence="4" type="ORF">J2X19_001284</name>
</gene>
<feature type="domain" description="Alpha/beta hydrolase fold-3" evidence="3">
    <location>
        <begin position="92"/>
        <end position="294"/>
    </location>
</feature>
<evidence type="ECO:0000313" key="4">
    <source>
        <dbReference type="EMBL" id="MDR7376626.1"/>
    </source>
</evidence>
<evidence type="ECO:0000313" key="5">
    <source>
        <dbReference type="Proteomes" id="UP001180487"/>
    </source>
</evidence>
<dbReference type="SUPFAM" id="SSF53474">
    <property type="entry name" value="alpha/beta-Hydrolases"/>
    <property type="match status" value="1"/>
</dbReference>
<proteinExistence type="inferred from homology"/>
<accession>A0ABU2C5L9</accession>
<dbReference type="InterPro" id="IPR013094">
    <property type="entry name" value="AB_hydrolase_3"/>
</dbReference>
<protein>
    <submittedName>
        <fullName evidence="4">Acetyl esterase</fullName>
        <ecNumber evidence="4">3.1.1.-</ecNumber>
    </submittedName>
</protein>
<dbReference type="EMBL" id="JAVDXT010000001">
    <property type="protein sequence ID" value="MDR7376626.1"/>
    <property type="molecule type" value="Genomic_DNA"/>
</dbReference>
<dbReference type="RefSeq" id="WP_310371693.1">
    <property type="nucleotide sequence ID" value="NZ_JAVDXT010000001.1"/>
</dbReference>
<name>A0ABU2C5L9_9BURK</name>
<dbReference type="InterPro" id="IPR029058">
    <property type="entry name" value="AB_hydrolase_fold"/>
</dbReference>
<dbReference type="InterPro" id="IPR050300">
    <property type="entry name" value="GDXG_lipolytic_enzyme"/>
</dbReference>
<dbReference type="PANTHER" id="PTHR48081">
    <property type="entry name" value="AB HYDROLASE SUPERFAMILY PROTEIN C4A8.06C"/>
    <property type="match status" value="1"/>
</dbReference>
<comment type="caution">
    <text evidence="4">The sequence shown here is derived from an EMBL/GenBank/DDBJ whole genome shotgun (WGS) entry which is preliminary data.</text>
</comment>
<dbReference type="EC" id="3.1.1.-" evidence="4"/>
<dbReference type="InterPro" id="IPR002168">
    <property type="entry name" value="Lipase_GDXG_HIS_AS"/>
</dbReference>
<comment type="similarity">
    <text evidence="1">Belongs to the 'GDXG' lipolytic enzyme family.</text>
</comment>
<reference evidence="4 5" key="1">
    <citation type="submission" date="2023-07" db="EMBL/GenBank/DDBJ databases">
        <title>Sorghum-associated microbial communities from plants grown in Nebraska, USA.</title>
        <authorList>
            <person name="Schachtman D."/>
        </authorList>
    </citation>
    <scope>NUCLEOTIDE SEQUENCE [LARGE SCALE GENOMIC DNA]</scope>
    <source>
        <strain evidence="4 5">BE313</strain>
    </source>
</reference>
<dbReference type="Proteomes" id="UP001180487">
    <property type="component" value="Unassembled WGS sequence"/>
</dbReference>
<dbReference type="PANTHER" id="PTHR48081:SF8">
    <property type="entry name" value="ALPHA_BETA HYDROLASE FOLD-3 DOMAIN-CONTAINING PROTEIN-RELATED"/>
    <property type="match status" value="1"/>
</dbReference>
<dbReference type="GO" id="GO:0016787">
    <property type="term" value="F:hydrolase activity"/>
    <property type="evidence" value="ECO:0007669"/>
    <property type="project" value="UniProtKB-KW"/>
</dbReference>
<dbReference type="Gene3D" id="3.40.50.1820">
    <property type="entry name" value="alpha/beta hydrolase"/>
    <property type="match status" value="1"/>
</dbReference>